<evidence type="ECO:0000256" key="1">
    <source>
        <dbReference type="ARBA" id="ARBA00022679"/>
    </source>
</evidence>
<dbReference type="AlphaFoldDB" id="A0A074X6B2"/>
<dbReference type="GO" id="GO:0016747">
    <property type="term" value="F:acyltransferase activity, transferring groups other than amino-acyl groups"/>
    <property type="evidence" value="ECO:0007669"/>
    <property type="project" value="TreeGrafter"/>
</dbReference>
<evidence type="ECO:0000256" key="2">
    <source>
        <dbReference type="SAM" id="MobiDB-lite"/>
    </source>
</evidence>
<reference evidence="3 4" key="1">
    <citation type="journal article" date="2014" name="BMC Genomics">
        <title>Genome sequencing of four Aureobasidium pullulans varieties: biotechnological potential, stress tolerance, and description of new species.</title>
        <authorList>
            <person name="Gostin Ar C."/>
            <person name="Ohm R.A."/>
            <person name="Kogej T."/>
            <person name="Sonjak S."/>
            <person name="Turk M."/>
            <person name="Zajc J."/>
            <person name="Zalar P."/>
            <person name="Grube M."/>
            <person name="Sun H."/>
            <person name="Han J."/>
            <person name="Sharma A."/>
            <person name="Chiniquy J."/>
            <person name="Ngan C.Y."/>
            <person name="Lipzen A."/>
            <person name="Barry K."/>
            <person name="Grigoriev I.V."/>
            <person name="Gunde-Cimerman N."/>
        </authorList>
    </citation>
    <scope>NUCLEOTIDE SEQUENCE [LARGE SCALE GENOMIC DNA]</scope>
    <source>
        <strain evidence="3 4">EXF-150</strain>
    </source>
</reference>
<evidence type="ECO:0000313" key="3">
    <source>
        <dbReference type="EMBL" id="KEQ79304.1"/>
    </source>
</evidence>
<dbReference type="HOGENOM" id="CLU_304022_0_0_1"/>
<dbReference type="GO" id="GO:0044550">
    <property type="term" value="P:secondary metabolite biosynthetic process"/>
    <property type="evidence" value="ECO:0007669"/>
    <property type="project" value="TreeGrafter"/>
</dbReference>
<name>A0A074X6B2_AURPU</name>
<evidence type="ECO:0000313" key="4">
    <source>
        <dbReference type="Proteomes" id="UP000030706"/>
    </source>
</evidence>
<dbReference type="EMBL" id="KL585007">
    <property type="protein sequence ID" value="KEQ79304.1"/>
    <property type="molecule type" value="Genomic_DNA"/>
</dbReference>
<dbReference type="PANTHER" id="PTHR31642">
    <property type="entry name" value="TRICHOTHECENE 3-O-ACETYLTRANSFERASE"/>
    <property type="match status" value="1"/>
</dbReference>
<accession>A0A074X6B2</accession>
<organism evidence="3 4">
    <name type="scientific">Aureobasidium pullulans EXF-150</name>
    <dbReference type="NCBI Taxonomy" id="1043002"/>
    <lineage>
        <taxon>Eukaryota</taxon>
        <taxon>Fungi</taxon>
        <taxon>Dikarya</taxon>
        <taxon>Ascomycota</taxon>
        <taxon>Pezizomycotina</taxon>
        <taxon>Dothideomycetes</taxon>
        <taxon>Dothideomycetidae</taxon>
        <taxon>Dothideales</taxon>
        <taxon>Saccotheciaceae</taxon>
        <taxon>Aureobasidium</taxon>
    </lineage>
</organism>
<dbReference type="Pfam" id="PF02458">
    <property type="entry name" value="Transferase"/>
    <property type="match status" value="1"/>
</dbReference>
<protein>
    <submittedName>
        <fullName evidence="3">Uncharacterized protein</fullName>
    </submittedName>
</protein>
<dbReference type="OrthoDB" id="4366798at2759"/>
<dbReference type="PANTHER" id="PTHR31642:SF310">
    <property type="entry name" value="FATTY ALCOHOL:CAFFEOYL-COA ACYLTRANSFERASE"/>
    <property type="match status" value="1"/>
</dbReference>
<keyword evidence="1" id="KW-0808">Transferase</keyword>
<feature type="compositionally biased region" description="Polar residues" evidence="2">
    <location>
        <begin position="409"/>
        <end position="423"/>
    </location>
</feature>
<feature type="region of interest" description="Disordered" evidence="2">
    <location>
        <begin position="807"/>
        <end position="875"/>
    </location>
</feature>
<feature type="region of interest" description="Disordered" evidence="2">
    <location>
        <begin position="409"/>
        <end position="435"/>
    </location>
</feature>
<proteinExistence type="predicted"/>
<dbReference type="InterPro" id="IPR050317">
    <property type="entry name" value="Plant_Fungal_Acyltransferase"/>
</dbReference>
<dbReference type="Gene3D" id="3.30.559.10">
    <property type="entry name" value="Chloramphenicol acetyltransferase-like domain"/>
    <property type="match status" value="2"/>
</dbReference>
<gene>
    <name evidence="3" type="ORF">M438DRAFT_359763</name>
</gene>
<dbReference type="RefSeq" id="XP_029755491.1">
    <property type="nucleotide sequence ID" value="XM_029907367.1"/>
</dbReference>
<sequence length="978" mass="108811">MTDTHPSLSLSAIEQSGPRGYIRPLFFFSLEKLTDVEQNDVVSHLATALALTKSAIPCLSAEMIPDTESQQNGRFVLKPNPEAGKMYEKDLRGGLFPFTYNALREQHFPTSALPQDVLCPVPIYPTQAPISVFAAQTTLIDGGLILNICIMHLVADARAIYEILSIWAQNCRHLQNPDTTSACEQLPLSVFEKTQFDLGLNTPDDHPEYMVFGSPPAPPPAMLKPTFRTEVYRFTPESLVRLKEDMSAGLDRNEHISTNDAVCALIWRCVLAAQVDLDEVSPEAISLNTICVDGRSRYLSPLPENHIGCPMVYATPGVSVVQMLAADSLPDVARTIRKAIAATDEHYIASLVGFLQGVHSYDCIAPASFAGLMDTNVMISSWFRVPFYDINWSSCLDYLQERWKLSSDWTKQSGTNPDKTSYGSGVVQEDEGQRRGTSLGHQVLLAIKQPPQATRNTAISVAMHIETIPLDIGRRRQILFELNEPVTLSAEEYEEIKPWVSNWYTNEKANSYAPRFNTQRTNYRCIFHAQKASEPAGKGLRARSTRQPLEKPCPFTMGVVAHYAKDGKSVVRYTIDRTSIHDRCPDHTHDIEMVDKTRRCDGLRAIAYHRMSLMAPDAKANLVFHSMKELPRYEEAGGKYFTNSEVYHVGREFRKPTDAVASKPGSDSPSNPTSTSNSNPPSNPATNTTSEAEGQAEEDGIAPPPWASFRKRKRVPDVQAPHPRDATVVGRYRPATMGLSCEENRARNLEIMANGGDIQEYYRQHHPPPPRQPRQPSDETLERRERLYGNTPPGDIASRVREILSRPSGAAPRPVQSNGGYSPAPVDLTSPGGYEPPPNRPAQPHTWRPSHPEPQPYGWRPSYSEPQPHQSSNQSNMILPTWMTANEPTLLQTRSVQVGRSAVVVEAPVSIGDLLRKAVPENAPSQPITPHQTERHTVALPPTQPVVNERATLRELLSMQQSSTPEVDRERFPPNPFS</sequence>
<dbReference type="STRING" id="1043002.A0A074X6B2"/>
<feature type="compositionally biased region" description="Polar residues" evidence="2">
    <location>
        <begin position="864"/>
        <end position="875"/>
    </location>
</feature>
<feature type="compositionally biased region" description="Low complexity" evidence="2">
    <location>
        <begin position="668"/>
        <end position="690"/>
    </location>
</feature>
<dbReference type="Proteomes" id="UP000030706">
    <property type="component" value="Unassembled WGS sequence"/>
</dbReference>
<feature type="region of interest" description="Disordered" evidence="2">
    <location>
        <begin position="760"/>
        <end position="781"/>
    </location>
</feature>
<dbReference type="GeneID" id="40749673"/>
<feature type="region of interest" description="Disordered" evidence="2">
    <location>
        <begin position="656"/>
        <end position="731"/>
    </location>
</feature>
<feature type="region of interest" description="Disordered" evidence="2">
    <location>
        <begin position="958"/>
        <end position="978"/>
    </location>
</feature>
<dbReference type="InterPro" id="IPR023213">
    <property type="entry name" value="CAT-like_dom_sf"/>
</dbReference>
<keyword evidence="4" id="KW-1185">Reference proteome</keyword>